<dbReference type="CDD" id="cd08161">
    <property type="entry name" value="SET"/>
    <property type="match status" value="1"/>
</dbReference>
<comment type="caution">
    <text evidence="2">The sequence shown here is derived from an EMBL/GenBank/DDBJ whole genome shotgun (WGS) entry which is preliminary data.</text>
</comment>
<dbReference type="PROSITE" id="PS50280">
    <property type="entry name" value="SET"/>
    <property type="match status" value="1"/>
</dbReference>
<dbReference type="Proteomes" id="UP000264294">
    <property type="component" value="Unassembled WGS sequence"/>
</dbReference>
<dbReference type="InterPro" id="IPR001214">
    <property type="entry name" value="SET_dom"/>
</dbReference>
<organism evidence="2 4">
    <name type="scientific">Bacillus clarus</name>
    <dbReference type="NCBI Taxonomy" id="2338372"/>
    <lineage>
        <taxon>Bacteria</taxon>
        <taxon>Bacillati</taxon>
        <taxon>Bacillota</taxon>
        <taxon>Bacilli</taxon>
        <taxon>Bacillales</taxon>
        <taxon>Bacillaceae</taxon>
        <taxon>Bacillus</taxon>
        <taxon>Bacillus cereus group</taxon>
    </lineage>
</organism>
<evidence type="ECO:0000313" key="2">
    <source>
        <dbReference type="EMBL" id="KFM95375.1"/>
    </source>
</evidence>
<evidence type="ECO:0000313" key="3">
    <source>
        <dbReference type="EMBL" id="RFT61942.1"/>
    </source>
</evidence>
<gene>
    <name evidence="3" type="ORF">D0U04_29435</name>
    <name evidence="2" type="ORF">DJ93_6065</name>
</gene>
<dbReference type="AlphaFoldDB" id="A0A090YTC3"/>
<sequence>MIHPNTEIRFISEEIGVGVVATKFIPKGTIVWIADDLDMVLEEAYIESLDKARQEVIYKYAYPDNEGRYILNWDHARYMNHSFHPNCTETAYELQLAASDIQPGEQLTSDYGVLGDDVSFECIEEGTTRKSVKEDDYLHYYQEWDDMTREAFKYFNSVEQPLKYLIRKEFVDKVDAVASGQRPLDSILTTFMDTEQDNNGEEA</sequence>
<proteinExistence type="predicted"/>
<evidence type="ECO:0000259" key="1">
    <source>
        <dbReference type="PROSITE" id="PS50280"/>
    </source>
</evidence>
<dbReference type="SUPFAM" id="SSF82199">
    <property type="entry name" value="SET domain"/>
    <property type="match status" value="1"/>
</dbReference>
<accession>A0A090YTC3</accession>
<dbReference type="RefSeq" id="WP_042984798.1">
    <property type="nucleotide sequence ID" value="NZ_JMQC01000010.1"/>
</dbReference>
<evidence type="ECO:0000313" key="4">
    <source>
        <dbReference type="Proteomes" id="UP000029389"/>
    </source>
</evidence>
<dbReference type="Pfam" id="PF00856">
    <property type="entry name" value="SET"/>
    <property type="match status" value="1"/>
</dbReference>
<dbReference type="EMBL" id="QVOD01000085">
    <property type="protein sequence ID" value="RFT61942.1"/>
    <property type="molecule type" value="Genomic_DNA"/>
</dbReference>
<dbReference type="EMBL" id="JMQC01000010">
    <property type="protein sequence ID" value="KFM95375.1"/>
    <property type="molecule type" value="Genomic_DNA"/>
</dbReference>
<protein>
    <submittedName>
        <fullName evidence="2">SET domain protein</fullName>
    </submittedName>
    <submittedName>
        <fullName evidence="3">SET domain-containing protein</fullName>
    </submittedName>
</protein>
<reference evidence="3 5" key="2">
    <citation type="submission" date="2018-08" db="EMBL/GenBank/DDBJ databases">
        <title>Bacillus clarus sp. nov. strain PS00077A.</title>
        <authorList>
            <person name="Mendez Acevedo M."/>
            <person name="Carroll L."/>
            <person name="Mukherjee M."/>
            <person name="Wiedmann M."/>
            <person name="Kovac J."/>
        </authorList>
    </citation>
    <scope>NUCLEOTIDE SEQUENCE [LARGE SCALE GENOMIC DNA]</scope>
    <source>
        <strain evidence="3 5">PS00077A</strain>
    </source>
</reference>
<feature type="domain" description="SET" evidence="1">
    <location>
        <begin position="4"/>
        <end position="112"/>
    </location>
</feature>
<keyword evidence="5" id="KW-1185">Reference proteome</keyword>
<dbReference type="Gene3D" id="2.170.270.10">
    <property type="entry name" value="SET domain"/>
    <property type="match status" value="1"/>
</dbReference>
<evidence type="ECO:0000313" key="5">
    <source>
        <dbReference type="Proteomes" id="UP000264294"/>
    </source>
</evidence>
<dbReference type="PATRIC" id="fig|1405.8.peg.5808"/>
<dbReference type="Proteomes" id="UP000029389">
    <property type="component" value="Unassembled WGS sequence"/>
</dbReference>
<name>A0A090YTC3_9BACI</name>
<dbReference type="InterPro" id="IPR046341">
    <property type="entry name" value="SET_dom_sf"/>
</dbReference>
<reference evidence="2 4" key="1">
    <citation type="submission" date="2014-04" db="EMBL/GenBank/DDBJ databases">
        <authorList>
            <person name="Bishop-Lilly K.A."/>
            <person name="Broomall S.M."/>
            <person name="Chain P.S."/>
            <person name="Chertkov O."/>
            <person name="Coyne S.R."/>
            <person name="Daligault H.E."/>
            <person name="Davenport K.W."/>
            <person name="Erkkila T."/>
            <person name="Frey K.G."/>
            <person name="Gibbons H.S."/>
            <person name="Gu W."/>
            <person name="Jaissle J."/>
            <person name="Johnson S.L."/>
            <person name="Koroleva G.I."/>
            <person name="Ladner J.T."/>
            <person name="Lo C.-C."/>
            <person name="Minogue T.D."/>
            <person name="Munk C."/>
            <person name="Palacios G.F."/>
            <person name="Redden C.L."/>
            <person name="Rosenzweig C.N."/>
            <person name="Scholz M.B."/>
            <person name="Teshima H."/>
            <person name="Xu Y."/>
        </authorList>
    </citation>
    <scope>NUCLEOTIDE SEQUENCE [LARGE SCALE GENOMIC DNA]</scope>
    <source>
        <strain evidence="2 4">BHP</strain>
    </source>
</reference>